<keyword evidence="3" id="KW-1185">Reference proteome</keyword>
<keyword evidence="1" id="KW-0732">Signal</keyword>
<proteinExistence type="predicted"/>
<feature type="signal peptide" evidence="1">
    <location>
        <begin position="1"/>
        <end position="25"/>
    </location>
</feature>
<accession>D1VTR5</accession>
<reference evidence="2 3" key="1">
    <citation type="submission" date="2009-12" db="EMBL/GenBank/DDBJ databases">
        <title>Genome Sequence of Peptoniphilus lacrimalis 315-B.</title>
        <authorList>
            <person name="Durkin A.S."/>
            <person name="Madupu R."/>
            <person name="Torralba M."/>
            <person name="Methe B."/>
            <person name="Sutton G."/>
            <person name="Strausberg R.L."/>
            <person name="Nelson K.E."/>
        </authorList>
    </citation>
    <scope>NUCLEOTIDE SEQUENCE [LARGE SCALE GENOMIC DNA]</scope>
    <source>
        <strain evidence="2 3">315-B</strain>
    </source>
</reference>
<dbReference type="EMBL" id="ADDO01000042">
    <property type="protein sequence ID" value="EFA90065.1"/>
    <property type="molecule type" value="Genomic_DNA"/>
</dbReference>
<dbReference type="RefSeq" id="WP_004824879.1">
    <property type="nucleotide sequence ID" value="NZ_ADDO01000042.1"/>
</dbReference>
<name>D1VTR5_9FIRM</name>
<sequence length="205" mass="22967">MKNISKNLVVAGLGLAIIASGSVFAEGGKALSDNNSLFSGNLVKEASLRDNYLDYKNLPQGEYKVNMKVMNANPNKKNHESMMNGAVIAEKTKVIVDRAGNYYLDITLQSILKEYNNEKVIGYLDWLKYYDDEGNEQPSTVLSWQSDLKGNKHPKEIKFPISKPSEIVQKEYVQVYSKAMAEKAMKGAQDACPTIDWSNFSRISR</sequence>
<feature type="chain" id="PRO_5003025711" evidence="1">
    <location>
        <begin position="26"/>
        <end position="205"/>
    </location>
</feature>
<organism evidence="2 3">
    <name type="scientific">Peptoniphilus lacrimalis 315-B</name>
    <dbReference type="NCBI Taxonomy" id="596330"/>
    <lineage>
        <taxon>Bacteria</taxon>
        <taxon>Bacillati</taxon>
        <taxon>Bacillota</taxon>
        <taxon>Tissierellia</taxon>
        <taxon>Tissierellales</taxon>
        <taxon>Peptoniphilaceae</taxon>
        <taxon>Peptoniphilus</taxon>
    </lineage>
</organism>
<dbReference type="Proteomes" id="UP000005711">
    <property type="component" value="Unassembled WGS sequence"/>
</dbReference>
<evidence type="ECO:0000313" key="3">
    <source>
        <dbReference type="Proteomes" id="UP000005711"/>
    </source>
</evidence>
<gene>
    <name evidence="2" type="ORF">HMPREF0628_0002</name>
</gene>
<evidence type="ECO:0000256" key="1">
    <source>
        <dbReference type="SAM" id="SignalP"/>
    </source>
</evidence>
<dbReference type="Gene3D" id="2.60.40.1850">
    <property type="match status" value="1"/>
</dbReference>
<comment type="caution">
    <text evidence="2">The sequence shown here is derived from an EMBL/GenBank/DDBJ whole genome shotgun (WGS) entry which is preliminary data.</text>
</comment>
<dbReference type="AlphaFoldDB" id="D1VTR5"/>
<evidence type="ECO:0000313" key="2">
    <source>
        <dbReference type="EMBL" id="EFA90065.1"/>
    </source>
</evidence>
<dbReference type="InterPro" id="IPR037250">
    <property type="entry name" value="NEAT_dom_sf"/>
</dbReference>
<protein>
    <submittedName>
        <fullName evidence="2">Iron transport-associated domain protein</fullName>
    </submittedName>
</protein>